<dbReference type="EMBL" id="FJ608823">
    <property type="protein sequence ID" value="ACM91124.1"/>
    <property type="molecule type" value="Genomic_RNA"/>
</dbReference>
<dbReference type="OrthoDB" id="29937at10239"/>
<dbReference type="RefSeq" id="YP_002600765.1">
    <property type="nucleotide sequence ID" value="NC_012091.2"/>
</dbReference>
<protein>
    <submittedName>
        <fullName evidence="1">p1</fullName>
    </submittedName>
</protein>
<sequence length="711" mass="78200">MAKKNQTTSDRSVVKNDKAAVVHTKFEFPADFGLVNAEVGSLHVTIRDTIIDKRAGTTVVHEVMGESPNLDVIAHHLANEGVRQAVADFILTRKVTKVITNATPVTKLRQGEIVLMRETLLRQLNGEIADQHVCGVMAEFVIALARKAKVISDSVAITISTHYPSTPVTIEGLTEDLIAQSAVRTMEGVSLKWSNSENMSREAFADAFAEALIPVGYALISTNDLTQFFNDVVKAIRARLLISEETGTIGMIDDKWLHHPMVTELSTNYIFLEAARSLPYGSTIQTTNSAYSLERDASIVLASLKSSRRFAIVKTDEYRATYGKMTLVDGLGAPCYFYGWRAASMHPVAQNVSAFDDATMPGKAMTIVPGSEVASKFIATAFPSGTAASIDYHLNKLATMRQHLLDTKDPQFKAGLEIGETFIFGEDGLAFSQELACLLADKVFLSKDMDDTLVWNFIVETKHRFFYQSDLQVNLIGDMFYTKNIGLALLMMKDFTPVREIEPRSQLLGEKALFTRVLDMPETRMVSPDERITYALEIGGGKYTGSIRAREVGMNDLPISAKFVRPVFNYQVSQAINEIQKATTALIAQAQQPTTFEGEQVIFANDSMVAYMRQARIQSIVDMAREVSAQYRQTVEGLLKIKSVSALTASDAMQARGVLAQAQFMGYADIIALLLVMKTNGMETAFITEALKSEALIPALLAGGTDRKPVL</sequence>
<evidence type="ECO:0000313" key="2">
    <source>
        <dbReference type="Proteomes" id="UP000204347"/>
    </source>
</evidence>
<dbReference type="GeneID" id="11467874"/>
<proteinExistence type="predicted"/>
<name>C0KIT9_9VIRU</name>
<organism evidence="1 2">
    <name type="scientific">Pseudomonas phage phi2954</name>
    <dbReference type="NCBI Taxonomy" id="593131"/>
    <lineage>
        <taxon>Viruses</taxon>
        <taxon>Riboviria</taxon>
        <taxon>Orthornavirae</taxon>
        <taxon>Duplornaviricota</taxon>
        <taxon>Vidaverviricetes</taxon>
        <taxon>Mindivirales</taxon>
        <taxon>Cystoviridae</taxon>
        <taxon>Deltacystovirus</taxon>
        <taxon>Deltacystovirus phi2954</taxon>
        <taxon>Cystovirus phi2954</taxon>
    </lineage>
</organism>
<dbReference type="KEGG" id="vg:11467874"/>
<evidence type="ECO:0000313" key="1">
    <source>
        <dbReference type="EMBL" id="ACM91124.1"/>
    </source>
</evidence>
<reference evidence="1 2" key="1">
    <citation type="journal article" date="2010" name="BMC Microbiol.">
        <title>Characterization of Phi2954, a newly isolated bacteriophage containing three dsRNA genomic segments.</title>
        <authorList>
            <person name="Qiao X."/>
            <person name="Sun Y."/>
            <person name="Qiao J."/>
            <person name="Di Sanzo F."/>
            <person name="Mindich L."/>
        </authorList>
    </citation>
    <scope>NUCLEOTIDE SEQUENCE [LARGE SCALE GENOMIC DNA]</scope>
</reference>
<dbReference type="Proteomes" id="UP000204347">
    <property type="component" value="Genome"/>
</dbReference>
<accession>C0KIT9</accession>
<keyword evidence="2" id="KW-1185">Reference proteome</keyword>